<evidence type="ECO:0000256" key="3">
    <source>
        <dbReference type="ARBA" id="ARBA00023237"/>
    </source>
</evidence>
<dbReference type="Pfam" id="PF01464">
    <property type="entry name" value="SLT"/>
    <property type="match status" value="1"/>
</dbReference>
<dbReference type="GO" id="GO:0000270">
    <property type="term" value="P:peptidoglycan metabolic process"/>
    <property type="evidence" value="ECO:0007669"/>
    <property type="project" value="InterPro"/>
</dbReference>
<dbReference type="OrthoDB" id="9815002at2"/>
<dbReference type="STRING" id="1324350.AOY20_14030"/>
<dbReference type="Pfam" id="PF00497">
    <property type="entry name" value="SBP_bac_3"/>
    <property type="match status" value="1"/>
</dbReference>
<reference evidence="6 7" key="1">
    <citation type="journal article" date="2015" name="Int. J. Syst. Evol. Microbiol.">
        <title>Acinetobacter equi sp. nov. isolated from horse faeces.</title>
        <authorList>
            <person name="Poppel M.T."/>
            <person name="Skiebe E."/>
            <person name="Laue M."/>
            <person name="Bergmann H."/>
            <person name="Ebersberger I."/>
            <person name="Garn T."/>
            <person name="Fruth A."/>
            <person name="Baumgardt S."/>
            <person name="Busse H.J."/>
            <person name="Wilharm G."/>
        </authorList>
    </citation>
    <scope>NUCLEOTIDE SEQUENCE [LARGE SCALE GENOMIC DNA]</scope>
    <source>
        <strain evidence="6 7">114</strain>
    </source>
</reference>
<feature type="domain" description="Transglycosylase SLT" evidence="5">
    <location>
        <begin position="214"/>
        <end position="324"/>
    </location>
</feature>
<accession>A0A0N9WGD6</accession>
<dbReference type="KEGG" id="aei:AOY20_14030"/>
<dbReference type="Gene3D" id="1.10.530.10">
    <property type="match status" value="1"/>
</dbReference>
<protein>
    <submittedName>
        <fullName evidence="6">ABC transporter substrate-binding protein</fullName>
    </submittedName>
</protein>
<dbReference type="InterPro" id="IPR008258">
    <property type="entry name" value="Transglycosylase_SLT_dom_1"/>
</dbReference>
<dbReference type="InterPro" id="IPR001638">
    <property type="entry name" value="Solute-binding_3/MltF_N"/>
</dbReference>
<proteinExistence type="inferred from homology"/>
<keyword evidence="3" id="KW-0472">Membrane</keyword>
<dbReference type="Gene3D" id="3.40.190.10">
    <property type="entry name" value="Periplasmic binding protein-like II"/>
    <property type="match status" value="1"/>
</dbReference>
<dbReference type="SUPFAM" id="SSF53955">
    <property type="entry name" value="Lysozyme-like"/>
    <property type="match status" value="1"/>
</dbReference>
<gene>
    <name evidence="6" type="ORF">AOY20_14030</name>
</gene>
<dbReference type="AlphaFoldDB" id="A0A0N9WGD6"/>
<dbReference type="PANTHER" id="PTHR37423:SF2">
    <property type="entry name" value="MEMBRANE-BOUND LYTIC MUREIN TRANSGLYCOSYLASE C"/>
    <property type="match status" value="1"/>
</dbReference>
<organism evidence="6 7">
    <name type="scientific">Acinetobacter equi</name>
    <dbReference type="NCBI Taxonomy" id="1324350"/>
    <lineage>
        <taxon>Bacteria</taxon>
        <taxon>Pseudomonadati</taxon>
        <taxon>Pseudomonadota</taxon>
        <taxon>Gammaproteobacteria</taxon>
        <taxon>Moraxellales</taxon>
        <taxon>Moraxellaceae</taxon>
        <taxon>Acinetobacter</taxon>
    </lineage>
</organism>
<evidence type="ECO:0000256" key="1">
    <source>
        <dbReference type="ARBA" id="ARBA00004339"/>
    </source>
</evidence>
<evidence type="ECO:0000256" key="2">
    <source>
        <dbReference type="ARBA" id="ARBA00007734"/>
    </source>
</evidence>
<keyword evidence="7" id="KW-1185">Reference proteome</keyword>
<feature type="domain" description="Solute-binding protein family 3/N-terminal" evidence="4">
    <location>
        <begin position="62"/>
        <end position="184"/>
    </location>
</feature>
<dbReference type="SUPFAM" id="SSF53850">
    <property type="entry name" value="Periplasmic binding protein-like II"/>
    <property type="match status" value="1"/>
</dbReference>
<dbReference type="GO" id="GO:0009279">
    <property type="term" value="C:cell outer membrane"/>
    <property type="evidence" value="ECO:0007669"/>
    <property type="project" value="UniProtKB-SubCell"/>
</dbReference>
<evidence type="ECO:0000259" key="5">
    <source>
        <dbReference type="Pfam" id="PF01464"/>
    </source>
</evidence>
<dbReference type="CDD" id="cd13403">
    <property type="entry name" value="MLTF-like"/>
    <property type="match status" value="1"/>
</dbReference>
<dbReference type="PANTHER" id="PTHR37423">
    <property type="entry name" value="SOLUBLE LYTIC MUREIN TRANSGLYCOSYLASE-RELATED"/>
    <property type="match status" value="1"/>
</dbReference>
<dbReference type="GO" id="GO:0008933">
    <property type="term" value="F:peptidoglycan lytic transglycosylase activity"/>
    <property type="evidence" value="ECO:0007669"/>
    <property type="project" value="InterPro"/>
</dbReference>
<name>A0A0N9WGD6_9GAMM</name>
<dbReference type="InterPro" id="IPR023346">
    <property type="entry name" value="Lysozyme-like_dom_sf"/>
</dbReference>
<evidence type="ECO:0000313" key="7">
    <source>
        <dbReference type="Proteomes" id="UP000064939"/>
    </source>
</evidence>
<dbReference type="RefSeq" id="WP_054582452.1">
    <property type="nucleotide sequence ID" value="NZ_CP012808.1"/>
</dbReference>
<sequence length="371" mass="41551">MHSSSVSGSRPCLHSFKTTLPLKALAFSTMMLPLHSINASKATYQFDTVVNQNRLIVVSVENPTTVFDKTTHLHGFGYDLVRSYANSLNVKLEFRTVKDNASALNMVKSGKANFAMTTASFQAIEDKHLAGFSATCDDSSVLEDNGLNVNLNWVFKHANDPLSQNASAYICNTKQNGTISQLASFYNRNVVKDESWDIIQRDLTNRMPIYKASFQSTAETYDIDWHLLAAIGYQESYLKPNSVSPTGVRGLMMLTHNTAKAMGVNDRTDPSQSIEGGAKYYDLMLNRYSNISYPDRNWYALVAYNMGPGAVSQIQSRLKAQGKNPNSWINLYSYLERHKASNSRYGQATQYVTRIRAYLEHIKSTPQLVNL</sequence>
<evidence type="ECO:0000313" key="6">
    <source>
        <dbReference type="EMBL" id="ALH96573.1"/>
    </source>
</evidence>
<dbReference type="PROSITE" id="PS00922">
    <property type="entry name" value="TRANSGLYCOSYLASE"/>
    <property type="match status" value="1"/>
</dbReference>
<comment type="similarity">
    <text evidence="2">Belongs to the transglycosylase Slt family.</text>
</comment>
<evidence type="ECO:0000259" key="4">
    <source>
        <dbReference type="Pfam" id="PF00497"/>
    </source>
</evidence>
<keyword evidence="3" id="KW-0998">Cell outer membrane</keyword>
<dbReference type="InterPro" id="IPR000189">
    <property type="entry name" value="Transglyc_AS"/>
</dbReference>
<dbReference type="EMBL" id="CP012808">
    <property type="protein sequence ID" value="ALH96573.1"/>
    <property type="molecule type" value="Genomic_DNA"/>
</dbReference>
<comment type="subcellular location">
    <subcellularLocation>
        <location evidence="1">Cell outer membrane</location>
        <topology evidence="1">Peripheral membrane protein</topology>
    </subcellularLocation>
</comment>
<dbReference type="Proteomes" id="UP000064939">
    <property type="component" value="Chromosome"/>
</dbReference>